<dbReference type="Proteomes" id="UP000225706">
    <property type="component" value="Unassembled WGS sequence"/>
</dbReference>
<dbReference type="PANTHER" id="PTHR10129:SF50">
    <property type="entry name" value="BZIP DOMAIN-CONTAINING PROTEIN"/>
    <property type="match status" value="1"/>
</dbReference>
<dbReference type="InterPro" id="IPR024874">
    <property type="entry name" value="Transcription_factor_Maf_fam"/>
</dbReference>
<name>A0A2B4S9X1_STYPI</name>
<evidence type="ECO:0000256" key="2">
    <source>
        <dbReference type="ARBA" id="ARBA00023125"/>
    </source>
</evidence>
<evidence type="ECO:0000256" key="4">
    <source>
        <dbReference type="SAM" id="Coils"/>
    </source>
</evidence>
<feature type="coiled-coil region" evidence="4">
    <location>
        <begin position="140"/>
        <end position="174"/>
    </location>
</feature>
<feature type="coiled-coil region" evidence="4">
    <location>
        <begin position="309"/>
        <end position="347"/>
    </location>
</feature>
<dbReference type="GO" id="GO:0005634">
    <property type="term" value="C:nucleus"/>
    <property type="evidence" value="ECO:0007669"/>
    <property type="project" value="TreeGrafter"/>
</dbReference>
<evidence type="ECO:0000313" key="7">
    <source>
        <dbReference type="Proteomes" id="UP000225706"/>
    </source>
</evidence>
<sequence length="359" mass="42756">MRSVDRKFLMEKMDSYLDSFGGGEFTLNNTHDRLTVSDGVCYTRVVEGLPIAPERPTESANLHQQSNHNRSLSFKVIKKLLDDEYLETTSIQELNRKLRRLPEGLMQKFRKRRRVLKNRKYALKCRRKGMQRQSYIAEENAALEREILRANMELKKVSQERDKYRQKYERFVDAVKTSSELPMAEYDRIGDLEALFDLYPTDAMKHIFENAWTEEGLLLEENNISSDTDRDIQDLFDGETRNEVNYLSSESETESLDSSDITKISDEQIQNLRVQDLNKLLRDLPRDEAAKIKKRRRNLKNRNYALNCRIRKQQRYEDLLNENTSLKKQLENERRQLRNVWKEKEAYKKKCQHLQREAF</sequence>
<keyword evidence="1" id="KW-0805">Transcription regulation</keyword>
<dbReference type="AlphaFoldDB" id="A0A2B4S9X1"/>
<feature type="domain" description="BZIP" evidence="5">
    <location>
        <begin position="291"/>
        <end position="354"/>
    </location>
</feature>
<organism evidence="6 7">
    <name type="scientific">Stylophora pistillata</name>
    <name type="common">Smooth cauliflower coral</name>
    <dbReference type="NCBI Taxonomy" id="50429"/>
    <lineage>
        <taxon>Eukaryota</taxon>
        <taxon>Metazoa</taxon>
        <taxon>Cnidaria</taxon>
        <taxon>Anthozoa</taxon>
        <taxon>Hexacorallia</taxon>
        <taxon>Scleractinia</taxon>
        <taxon>Astrocoeniina</taxon>
        <taxon>Pocilloporidae</taxon>
        <taxon>Stylophora</taxon>
    </lineage>
</organism>
<accession>A0A2B4S9X1</accession>
<evidence type="ECO:0000313" key="6">
    <source>
        <dbReference type="EMBL" id="PFX25332.1"/>
    </source>
</evidence>
<evidence type="ECO:0000256" key="1">
    <source>
        <dbReference type="ARBA" id="ARBA00023015"/>
    </source>
</evidence>
<dbReference type="PANTHER" id="PTHR10129">
    <property type="entry name" value="TRANSCRIPTION FACTOR MAF"/>
    <property type="match status" value="1"/>
</dbReference>
<dbReference type="STRING" id="50429.A0A2B4S9X1"/>
<dbReference type="SUPFAM" id="SSF47454">
    <property type="entry name" value="A DNA-binding domain in eukaryotic transcription factors"/>
    <property type="match status" value="2"/>
</dbReference>
<dbReference type="OrthoDB" id="5986098at2759"/>
<dbReference type="PROSITE" id="PS50217">
    <property type="entry name" value="BZIP"/>
    <property type="match status" value="1"/>
</dbReference>
<keyword evidence="7" id="KW-1185">Reference proteome</keyword>
<keyword evidence="4" id="KW-0175">Coiled coil</keyword>
<keyword evidence="3" id="KW-0804">Transcription</keyword>
<keyword evidence="2" id="KW-0238">DNA-binding</keyword>
<dbReference type="GO" id="GO:0000978">
    <property type="term" value="F:RNA polymerase II cis-regulatory region sequence-specific DNA binding"/>
    <property type="evidence" value="ECO:0007669"/>
    <property type="project" value="TreeGrafter"/>
</dbReference>
<evidence type="ECO:0000256" key="3">
    <source>
        <dbReference type="ARBA" id="ARBA00023163"/>
    </source>
</evidence>
<reference evidence="7" key="1">
    <citation type="journal article" date="2017" name="bioRxiv">
        <title>Comparative analysis of the genomes of Stylophora pistillata and Acropora digitifera provides evidence for extensive differences between species of corals.</title>
        <authorList>
            <person name="Voolstra C.R."/>
            <person name="Li Y."/>
            <person name="Liew Y.J."/>
            <person name="Baumgarten S."/>
            <person name="Zoccola D."/>
            <person name="Flot J.-F."/>
            <person name="Tambutte S."/>
            <person name="Allemand D."/>
            <person name="Aranda M."/>
        </authorList>
    </citation>
    <scope>NUCLEOTIDE SEQUENCE [LARGE SCALE GENOMIC DNA]</scope>
</reference>
<dbReference type="EMBL" id="LSMT01000153">
    <property type="protein sequence ID" value="PFX25332.1"/>
    <property type="molecule type" value="Genomic_DNA"/>
</dbReference>
<proteinExistence type="predicted"/>
<gene>
    <name evidence="6" type="primary">Mafb</name>
    <name evidence="6" type="ORF">AWC38_SpisGene10026</name>
</gene>
<dbReference type="InterPro" id="IPR004826">
    <property type="entry name" value="bZIP_Maf"/>
</dbReference>
<dbReference type="InterPro" id="IPR008917">
    <property type="entry name" value="TF_DNA-bd_sf"/>
</dbReference>
<evidence type="ECO:0000259" key="5">
    <source>
        <dbReference type="PROSITE" id="PS50217"/>
    </source>
</evidence>
<dbReference type="GO" id="GO:0000981">
    <property type="term" value="F:DNA-binding transcription factor activity, RNA polymerase II-specific"/>
    <property type="evidence" value="ECO:0007669"/>
    <property type="project" value="TreeGrafter"/>
</dbReference>
<comment type="caution">
    <text evidence="6">The sequence shown here is derived from an EMBL/GenBank/DDBJ whole genome shotgun (WGS) entry which is preliminary data.</text>
</comment>
<dbReference type="InterPro" id="IPR004827">
    <property type="entry name" value="bZIP"/>
</dbReference>
<dbReference type="Pfam" id="PF03131">
    <property type="entry name" value="bZIP_Maf"/>
    <property type="match status" value="2"/>
</dbReference>
<protein>
    <submittedName>
        <fullName evidence="6">Transcription factor MafB</fullName>
    </submittedName>
</protein>
<dbReference type="Gene3D" id="1.20.5.170">
    <property type="match status" value="2"/>
</dbReference>